<dbReference type="OrthoDB" id="7999547at2"/>
<proteinExistence type="inferred from homology"/>
<protein>
    <submittedName>
        <fullName evidence="8">Polysaccharide synthesis protein GtrA</fullName>
    </submittedName>
</protein>
<dbReference type="GO" id="GO:0000271">
    <property type="term" value="P:polysaccharide biosynthetic process"/>
    <property type="evidence" value="ECO:0007669"/>
    <property type="project" value="InterPro"/>
</dbReference>
<feature type="domain" description="GtrA/DPMS transmembrane" evidence="7">
    <location>
        <begin position="20"/>
        <end position="136"/>
    </location>
</feature>
<feature type="transmembrane region" description="Helical" evidence="6">
    <location>
        <begin position="86"/>
        <end position="106"/>
    </location>
</feature>
<dbReference type="PANTHER" id="PTHR38459">
    <property type="entry name" value="PROPHAGE BACTOPRENOL-LINKED GLUCOSE TRANSLOCASE HOMOLOG"/>
    <property type="match status" value="1"/>
</dbReference>
<evidence type="ECO:0000256" key="3">
    <source>
        <dbReference type="ARBA" id="ARBA00022692"/>
    </source>
</evidence>
<comment type="caution">
    <text evidence="8">The sequence shown here is derived from an EMBL/GenBank/DDBJ whole genome shotgun (WGS) entry which is preliminary data.</text>
</comment>
<name>A0A117N2K4_RHILI</name>
<dbReference type="PANTHER" id="PTHR38459:SF1">
    <property type="entry name" value="PROPHAGE BACTOPRENOL-LINKED GLUCOSE TRANSLOCASE HOMOLOG"/>
    <property type="match status" value="1"/>
</dbReference>
<sequence>MPVLAMRDHRPAAGMRLLVRFGSVGIVATILYAALAAFFARSEWIGLAPVEASFAAYAAAALFSYLAHKSFTFMSAGPHRSEAPRFLLLTLTGLAVAYAAPSLLTVNLGLPFVVPVLVTCVVIPALNLLVLDRWVFPERRRQDDGPV</sequence>
<dbReference type="Proteomes" id="UP000053176">
    <property type="component" value="Unassembled WGS sequence"/>
</dbReference>
<feature type="transmembrane region" description="Helical" evidence="6">
    <location>
        <begin position="46"/>
        <end position="66"/>
    </location>
</feature>
<organism evidence="8 9">
    <name type="scientific">Rhizobium loti</name>
    <name type="common">Mesorhizobium loti</name>
    <dbReference type="NCBI Taxonomy" id="381"/>
    <lineage>
        <taxon>Bacteria</taxon>
        <taxon>Pseudomonadati</taxon>
        <taxon>Pseudomonadota</taxon>
        <taxon>Alphaproteobacteria</taxon>
        <taxon>Hyphomicrobiales</taxon>
        <taxon>Phyllobacteriaceae</taxon>
        <taxon>Mesorhizobium</taxon>
    </lineage>
</organism>
<evidence type="ECO:0000256" key="6">
    <source>
        <dbReference type="SAM" id="Phobius"/>
    </source>
</evidence>
<keyword evidence="3 6" id="KW-0812">Transmembrane</keyword>
<evidence type="ECO:0000313" key="9">
    <source>
        <dbReference type="Proteomes" id="UP000053176"/>
    </source>
</evidence>
<gene>
    <name evidence="8" type="ORF">AU467_27315</name>
</gene>
<accession>A0A117N2K4</accession>
<reference evidence="8 9" key="1">
    <citation type="submission" date="2015-12" db="EMBL/GenBank/DDBJ databases">
        <title>Draft genome sequence of Mesorhizobium sp. UFLA 01-765, a multitolerant efficient symbiont and plant-growth promoting strain isolated from Zn-mining soil using Leucaena leucocephala as a trap plant.</title>
        <authorList>
            <person name="Rangel W.M."/>
            <person name="Thijs S."/>
            <person name="Longatti S.M."/>
            <person name="Moreira F.M."/>
            <person name="Weyens N."/>
            <person name="Vangronsveld J."/>
            <person name="Van Hamme J.D."/>
            <person name="Bottos E.M."/>
            <person name="Rineau F."/>
        </authorList>
    </citation>
    <scope>NUCLEOTIDE SEQUENCE [LARGE SCALE GENOMIC DNA]</scope>
    <source>
        <strain evidence="8 9">UFLA 01-765</strain>
    </source>
</reference>
<dbReference type="InterPro" id="IPR051401">
    <property type="entry name" value="GtrA_CellWall_Glycosyl"/>
</dbReference>
<evidence type="ECO:0000256" key="1">
    <source>
        <dbReference type="ARBA" id="ARBA00004141"/>
    </source>
</evidence>
<feature type="transmembrane region" description="Helical" evidence="6">
    <location>
        <begin position="112"/>
        <end position="131"/>
    </location>
</feature>
<dbReference type="AlphaFoldDB" id="A0A117N2K4"/>
<keyword evidence="5 6" id="KW-0472">Membrane</keyword>
<dbReference type="Pfam" id="PF04138">
    <property type="entry name" value="GtrA_DPMS_TM"/>
    <property type="match status" value="1"/>
</dbReference>
<evidence type="ECO:0000256" key="5">
    <source>
        <dbReference type="ARBA" id="ARBA00023136"/>
    </source>
</evidence>
<keyword evidence="4 6" id="KW-1133">Transmembrane helix</keyword>
<evidence type="ECO:0000256" key="2">
    <source>
        <dbReference type="ARBA" id="ARBA00009399"/>
    </source>
</evidence>
<dbReference type="GO" id="GO:0005886">
    <property type="term" value="C:plasma membrane"/>
    <property type="evidence" value="ECO:0007669"/>
    <property type="project" value="TreeGrafter"/>
</dbReference>
<evidence type="ECO:0000313" key="8">
    <source>
        <dbReference type="EMBL" id="KUM25087.1"/>
    </source>
</evidence>
<feature type="transmembrane region" description="Helical" evidence="6">
    <location>
        <begin position="21"/>
        <end position="40"/>
    </location>
</feature>
<evidence type="ECO:0000256" key="4">
    <source>
        <dbReference type="ARBA" id="ARBA00022989"/>
    </source>
</evidence>
<comment type="similarity">
    <text evidence="2">Belongs to the GtrA family.</text>
</comment>
<evidence type="ECO:0000259" key="7">
    <source>
        <dbReference type="Pfam" id="PF04138"/>
    </source>
</evidence>
<comment type="subcellular location">
    <subcellularLocation>
        <location evidence="1">Membrane</location>
        <topology evidence="1">Multi-pass membrane protein</topology>
    </subcellularLocation>
</comment>
<dbReference type="EMBL" id="LPWA01000122">
    <property type="protein sequence ID" value="KUM25087.1"/>
    <property type="molecule type" value="Genomic_DNA"/>
</dbReference>
<dbReference type="InterPro" id="IPR007267">
    <property type="entry name" value="GtrA_DPMS_TM"/>
</dbReference>